<feature type="transmembrane region" description="Helical" evidence="2">
    <location>
        <begin position="7"/>
        <end position="26"/>
    </location>
</feature>
<protein>
    <submittedName>
        <fullName evidence="3">Uncharacterized protein</fullName>
    </submittedName>
</protein>
<keyword evidence="2" id="KW-1133">Transmembrane helix</keyword>
<name>A0A0A0JAH6_9MICO</name>
<evidence type="ECO:0000256" key="1">
    <source>
        <dbReference type="SAM" id="MobiDB-lite"/>
    </source>
</evidence>
<evidence type="ECO:0000313" key="4">
    <source>
        <dbReference type="Proteomes" id="UP000030002"/>
    </source>
</evidence>
<evidence type="ECO:0000256" key="2">
    <source>
        <dbReference type="SAM" id="Phobius"/>
    </source>
</evidence>
<comment type="caution">
    <text evidence="3">The sequence shown here is derived from an EMBL/GenBank/DDBJ whole genome shotgun (WGS) entry which is preliminary data.</text>
</comment>
<dbReference type="Proteomes" id="UP000030002">
    <property type="component" value="Unassembled WGS sequence"/>
</dbReference>
<keyword evidence="4" id="KW-1185">Reference proteome</keyword>
<dbReference type="AlphaFoldDB" id="A0A0A0JAH6"/>
<sequence length="330" mass="33931">MRSRRTIAYAVFAASAVVLTVVVGWLTTPDDEGVAGEWETTAVEGRVLGGRALVATDSTVAIDLVSGTRITLGSVSGGDRAIGGGRLLIVNDTTLDAAGLDGQSRWTWRGPTAHRLALVAASSGTTVVQACGGTPRACRLIGLGANGQEAWQTPQPTASGTAAPVVGTDGNLPVVGVFPTGDDTVVLVDPDSSRVVLRPPARASVGRDGRLLLDSAAGGSCTRTTYESFDRSATSTAPGACPDAAAQGASDQTDQTNGAGTRAEVGRTTLWWWPFGDGIHTLEVSGRHTGRIVSRDGLRALRVDDSGITVAIGDVVRRYSWVNSPAAQGK</sequence>
<dbReference type="eggNOG" id="ENOG5030UCS">
    <property type="taxonomic scope" value="Bacteria"/>
</dbReference>
<organism evidence="3 4">
    <name type="scientific">Knoellia sinensis KCTC 19936</name>
    <dbReference type="NCBI Taxonomy" id="1385520"/>
    <lineage>
        <taxon>Bacteria</taxon>
        <taxon>Bacillati</taxon>
        <taxon>Actinomycetota</taxon>
        <taxon>Actinomycetes</taxon>
        <taxon>Micrococcales</taxon>
        <taxon>Intrasporangiaceae</taxon>
        <taxon>Knoellia</taxon>
    </lineage>
</organism>
<dbReference type="EMBL" id="AVPJ01000002">
    <property type="protein sequence ID" value="KGN34430.1"/>
    <property type="molecule type" value="Genomic_DNA"/>
</dbReference>
<evidence type="ECO:0000313" key="3">
    <source>
        <dbReference type="EMBL" id="KGN34430.1"/>
    </source>
</evidence>
<dbReference type="RefSeq" id="WP_035912574.1">
    <property type="nucleotide sequence ID" value="NZ_AVPJ01000002.1"/>
</dbReference>
<feature type="compositionally biased region" description="Polar residues" evidence="1">
    <location>
        <begin position="249"/>
        <end position="259"/>
    </location>
</feature>
<accession>A0A0A0JAH6</accession>
<keyword evidence="2" id="KW-0472">Membrane</keyword>
<feature type="region of interest" description="Disordered" evidence="1">
    <location>
        <begin position="231"/>
        <end position="261"/>
    </location>
</feature>
<gene>
    <name evidence="3" type="ORF">N802_13185</name>
</gene>
<proteinExistence type="predicted"/>
<dbReference type="STRING" id="1385520.N802_13185"/>
<keyword evidence="2" id="KW-0812">Transmembrane</keyword>
<dbReference type="OrthoDB" id="4842667at2"/>
<reference evidence="3 4" key="1">
    <citation type="submission" date="2013-08" db="EMBL/GenBank/DDBJ databases">
        <title>The genome sequence of Knoellia sinensis.</title>
        <authorList>
            <person name="Zhu W."/>
            <person name="Wang G."/>
        </authorList>
    </citation>
    <scope>NUCLEOTIDE SEQUENCE [LARGE SCALE GENOMIC DNA]</scope>
    <source>
        <strain evidence="3 4">KCTC 19936</strain>
    </source>
</reference>